<dbReference type="OrthoDB" id="5193626at2"/>
<dbReference type="Proteomes" id="UP000292027">
    <property type="component" value="Unassembled WGS sequence"/>
</dbReference>
<dbReference type="EMBL" id="SHKR01000014">
    <property type="protein sequence ID" value="RZU12329.1"/>
    <property type="molecule type" value="Genomic_DNA"/>
</dbReference>
<comment type="caution">
    <text evidence="1">The sequence shown here is derived from an EMBL/GenBank/DDBJ whole genome shotgun (WGS) entry which is preliminary data.</text>
</comment>
<dbReference type="RefSeq" id="WP_130446931.1">
    <property type="nucleotide sequence ID" value="NZ_SHKR01000014.1"/>
</dbReference>
<accession>A0A4Q7WSK6</accession>
<dbReference type="AlphaFoldDB" id="A0A4Q7WSK6"/>
<sequence>MTRSELWGREWDFLAVDQCGQVAVLSTAGYGPIPPAVLAARETVERAIDDLMRLPVITSAVPTDPDRSGNYSDWYAVSARGFYAFDWHVWHGPYEPIATPADPLHVEHLPDVLRSACGLLRIPQSFAEITSLQLAEPE</sequence>
<keyword evidence="2" id="KW-1185">Reference proteome</keyword>
<gene>
    <name evidence="1" type="ORF">EV645_5595</name>
</gene>
<evidence type="ECO:0000313" key="1">
    <source>
        <dbReference type="EMBL" id="RZU12329.1"/>
    </source>
</evidence>
<proteinExistence type="predicted"/>
<organism evidence="1 2">
    <name type="scientific">Kribbella rubisoli</name>
    <dbReference type="NCBI Taxonomy" id="3075929"/>
    <lineage>
        <taxon>Bacteria</taxon>
        <taxon>Bacillati</taxon>
        <taxon>Actinomycetota</taxon>
        <taxon>Actinomycetes</taxon>
        <taxon>Propionibacteriales</taxon>
        <taxon>Kribbellaceae</taxon>
        <taxon>Kribbella</taxon>
    </lineage>
</organism>
<evidence type="ECO:0000313" key="2">
    <source>
        <dbReference type="Proteomes" id="UP000292027"/>
    </source>
</evidence>
<name>A0A4Q7WSK6_9ACTN</name>
<protein>
    <submittedName>
        <fullName evidence="1">Uncharacterized protein</fullName>
    </submittedName>
</protein>
<reference evidence="1 2" key="1">
    <citation type="journal article" date="2015" name="Stand. Genomic Sci.">
        <title>Genomic Encyclopedia of Bacterial and Archaeal Type Strains, Phase III: the genomes of soil and plant-associated and newly described type strains.</title>
        <authorList>
            <person name="Whitman W.B."/>
            <person name="Woyke T."/>
            <person name="Klenk H.P."/>
            <person name="Zhou Y."/>
            <person name="Lilburn T.G."/>
            <person name="Beck B.J."/>
            <person name="De Vos P."/>
            <person name="Vandamme P."/>
            <person name="Eisen J.A."/>
            <person name="Garrity G."/>
            <person name="Hugenholtz P."/>
            <person name="Kyrpides N.C."/>
        </authorList>
    </citation>
    <scope>NUCLEOTIDE SEQUENCE [LARGE SCALE GENOMIC DNA]</scope>
    <source>
        <strain evidence="1 2">VKM Ac-2540</strain>
    </source>
</reference>